<proteinExistence type="predicted"/>
<evidence type="ECO:0008006" key="3">
    <source>
        <dbReference type="Google" id="ProtNLM"/>
    </source>
</evidence>
<dbReference type="SUPFAM" id="SSF52047">
    <property type="entry name" value="RNI-like"/>
    <property type="match status" value="1"/>
</dbReference>
<keyword evidence="2" id="KW-1185">Reference proteome</keyword>
<dbReference type="EMBL" id="JAPEVG010000028">
    <property type="protein sequence ID" value="KAJ8495086.1"/>
    <property type="molecule type" value="Genomic_DNA"/>
</dbReference>
<dbReference type="Gene3D" id="3.80.10.10">
    <property type="entry name" value="Ribonuclease Inhibitor"/>
    <property type="match status" value="1"/>
</dbReference>
<dbReference type="AlphaFoldDB" id="A0AAD7U2Z7"/>
<evidence type="ECO:0000313" key="1">
    <source>
        <dbReference type="EMBL" id="KAJ8495086.1"/>
    </source>
</evidence>
<accession>A0AAD7U2Z7</accession>
<dbReference type="InterPro" id="IPR032675">
    <property type="entry name" value="LRR_dom_sf"/>
</dbReference>
<organism evidence="1 2">
    <name type="scientific">Trametes cubensis</name>
    <dbReference type="NCBI Taxonomy" id="1111947"/>
    <lineage>
        <taxon>Eukaryota</taxon>
        <taxon>Fungi</taxon>
        <taxon>Dikarya</taxon>
        <taxon>Basidiomycota</taxon>
        <taxon>Agaricomycotina</taxon>
        <taxon>Agaricomycetes</taxon>
        <taxon>Polyporales</taxon>
        <taxon>Polyporaceae</taxon>
        <taxon>Trametes</taxon>
    </lineage>
</organism>
<name>A0AAD7U2Z7_9APHY</name>
<protein>
    <recommendedName>
        <fullName evidence="3">F-box domain-containing protein</fullName>
    </recommendedName>
</protein>
<dbReference type="Proteomes" id="UP001215151">
    <property type="component" value="Unassembled WGS sequence"/>
</dbReference>
<evidence type="ECO:0000313" key="2">
    <source>
        <dbReference type="Proteomes" id="UP001215151"/>
    </source>
</evidence>
<comment type="caution">
    <text evidence="1">The sequence shown here is derived from an EMBL/GenBank/DDBJ whole genome shotgun (WGS) entry which is preliminary data.</text>
</comment>
<gene>
    <name evidence="1" type="ORF">ONZ51_g1908</name>
</gene>
<reference evidence="1" key="1">
    <citation type="submission" date="2022-11" db="EMBL/GenBank/DDBJ databases">
        <title>Genome Sequence of Cubamyces cubensis.</title>
        <authorList>
            <person name="Buettner E."/>
        </authorList>
    </citation>
    <scope>NUCLEOTIDE SEQUENCE</scope>
    <source>
        <strain evidence="1">MPL-01</strain>
    </source>
</reference>
<sequence length="549" mass="60897">MSSALPSSVMRRLLHSPDILHNICEQAHEGGYDADCRATVAALNATCRAIHRVAVKVLWSRLFSLRPLVKCMPADLWTENVEDGSDLRSTISLTRPPDASEWGRFQSNAALVTSFKRFGLAPDIDEDTYRTLCLYHPGSHPLLPNLRELIWEEPDADVFEYGFQLLGPKLTTLHLGQPPSDSLLLPILRSLHVKCPRLAHLSVQCRSSIGPVDPVVSRSISQLDHLETVDMALPLFEDALIHIATLPGLSVAKVFIPRIPSIHDHLLSLDLPLFPSLSVLQLSAIGLEESFAHLMRLTASTQLTEVHLCTAHDPPAPMLREFLDILSNGPSRDILSAVSIFSPLPSSIPLMLSLSALPPLDRPECFLDASVLEPLFSCPELTELELNSFFIKLDDELIRLLATAFPRLQSLRLMPPYNAGRISEVTLEGLLPLFRHCPDLTHLAVPVNASAPPRALDDTMHPSELLTLEVADSPIGFPDEVAAFLSAHCTHPSFSILSAQVHEGDRDPEHMRLRELHSAMWDQVTRMVRLFVRVRSQERHGRAGKAPDR</sequence>